<dbReference type="AlphaFoldDB" id="A0A1I4KIF2"/>
<dbReference type="Gene3D" id="2.60.120.10">
    <property type="entry name" value="Jelly Rolls"/>
    <property type="match status" value="1"/>
</dbReference>
<dbReference type="OrthoDB" id="6555763at2"/>
<evidence type="ECO:0000313" key="1">
    <source>
        <dbReference type="EMBL" id="SFL78383.1"/>
    </source>
</evidence>
<dbReference type="SUPFAM" id="SSF51182">
    <property type="entry name" value="RmlC-like cupins"/>
    <property type="match status" value="1"/>
</dbReference>
<dbReference type="RefSeq" id="WP_091950828.1">
    <property type="nucleotide sequence ID" value="NZ_FOSV01000024.1"/>
</dbReference>
<reference evidence="2" key="1">
    <citation type="submission" date="2016-10" db="EMBL/GenBank/DDBJ databases">
        <authorList>
            <person name="Varghese N."/>
            <person name="Submissions S."/>
        </authorList>
    </citation>
    <scope>NUCLEOTIDE SEQUENCE [LARGE SCALE GENOMIC DNA]</scope>
    <source>
        <strain evidence="2">CGMCC 1.6474</strain>
    </source>
</reference>
<dbReference type="InterPro" id="IPR011051">
    <property type="entry name" value="RmlC_Cupin_sf"/>
</dbReference>
<sequence>MKHHRLDEMVKGWFVGDFDPVAVRSAAVEVGVKTYTAGDREDEHHHKVATELTVVLSGQVRMLGRTWEAGDIVTIEPGEANEFEALTDAVLVVVKLPSVAGDKYLGRAG</sequence>
<dbReference type="InterPro" id="IPR014710">
    <property type="entry name" value="RmlC-like_jellyroll"/>
</dbReference>
<dbReference type="Proteomes" id="UP000198804">
    <property type="component" value="Unassembled WGS sequence"/>
</dbReference>
<dbReference type="STRING" id="414703.SAMN04488125_12463"/>
<gene>
    <name evidence="1" type="ORF">SAMN04488125_12463</name>
</gene>
<organism evidence="1 2">
    <name type="scientific">Methylorubrum salsuginis</name>
    <dbReference type="NCBI Taxonomy" id="414703"/>
    <lineage>
        <taxon>Bacteria</taxon>
        <taxon>Pseudomonadati</taxon>
        <taxon>Pseudomonadota</taxon>
        <taxon>Alphaproteobacteria</taxon>
        <taxon>Hyphomicrobiales</taxon>
        <taxon>Methylobacteriaceae</taxon>
        <taxon>Methylorubrum</taxon>
    </lineage>
</organism>
<accession>A0A1I4KIF2</accession>
<dbReference type="EMBL" id="FOSV01000024">
    <property type="protein sequence ID" value="SFL78383.1"/>
    <property type="molecule type" value="Genomic_DNA"/>
</dbReference>
<name>A0A1I4KIF2_9HYPH</name>
<proteinExistence type="predicted"/>
<keyword evidence="2" id="KW-1185">Reference proteome</keyword>
<evidence type="ECO:0000313" key="2">
    <source>
        <dbReference type="Proteomes" id="UP000198804"/>
    </source>
</evidence>
<protein>
    <submittedName>
        <fullName evidence="1">Cupin domain protein</fullName>
    </submittedName>
</protein>